<dbReference type="EMBL" id="LFZW01000001">
    <property type="protein sequence ID" value="KMY51672.1"/>
    <property type="molecule type" value="Genomic_DNA"/>
</dbReference>
<evidence type="ECO:0000313" key="3">
    <source>
        <dbReference type="Proteomes" id="UP000037146"/>
    </source>
</evidence>
<keyword evidence="3" id="KW-1185">Reference proteome</keyword>
<keyword evidence="1" id="KW-0472">Membrane</keyword>
<gene>
    <name evidence="2" type="ORF">AC625_20840</name>
</gene>
<keyword evidence="1" id="KW-1133">Transmembrane helix</keyword>
<dbReference type="OrthoDB" id="2390218at2"/>
<name>A0A0K9GZH0_9BACI</name>
<protein>
    <submittedName>
        <fullName evidence="2">Uncharacterized protein</fullName>
    </submittedName>
</protein>
<feature type="transmembrane region" description="Helical" evidence="1">
    <location>
        <begin position="22"/>
        <end position="44"/>
    </location>
</feature>
<dbReference type="Proteomes" id="UP000037146">
    <property type="component" value="Unassembled WGS sequence"/>
</dbReference>
<evidence type="ECO:0000313" key="2">
    <source>
        <dbReference type="EMBL" id="KMY51672.1"/>
    </source>
</evidence>
<dbReference type="STRING" id="1679170.AC625_20840"/>
<keyword evidence="1" id="KW-0812">Transmembrane</keyword>
<comment type="caution">
    <text evidence="2">The sequence shown here is derived from an EMBL/GenBank/DDBJ whole genome shotgun (WGS) entry which is preliminary data.</text>
</comment>
<organism evidence="2 3">
    <name type="scientific">Peribacillus loiseleuriae</name>
    <dbReference type="NCBI Taxonomy" id="1679170"/>
    <lineage>
        <taxon>Bacteria</taxon>
        <taxon>Bacillati</taxon>
        <taxon>Bacillota</taxon>
        <taxon>Bacilli</taxon>
        <taxon>Bacillales</taxon>
        <taxon>Bacillaceae</taxon>
        <taxon>Peribacillus</taxon>
    </lineage>
</organism>
<accession>A0A0K9GZH0</accession>
<dbReference type="PATRIC" id="fig|1679170.3.peg.4703"/>
<sequence>MNVLLSTVLGLFLYFPEDKSEYFPAVISFTIFMIACAFTMRWIIKKSQKEALKTKELEEEVTRRNQHLKKNSMH</sequence>
<dbReference type="RefSeq" id="WP_049683022.1">
    <property type="nucleotide sequence ID" value="NZ_LFZW01000001.1"/>
</dbReference>
<dbReference type="AlphaFoldDB" id="A0A0K9GZH0"/>
<evidence type="ECO:0000256" key="1">
    <source>
        <dbReference type="SAM" id="Phobius"/>
    </source>
</evidence>
<proteinExistence type="predicted"/>
<reference evidence="3" key="1">
    <citation type="submission" date="2015-07" db="EMBL/GenBank/DDBJ databases">
        <title>Genome sequencing project for genomic taxonomy and phylogenomics of Bacillus-like bacteria.</title>
        <authorList>
            <person name="Liu B."/>
            <person name="Wang J."/>
            <person name="Zhu Y."/>
            <person name="Liu G."/>
            <person name="Chen Q."/>
            <person name="Chen Z."/>
            <person name="Lan J."/>
            <person name="Che J."/>
            <person name="Ge C."/>
            <person name="Shi H."/>
            <person name="Pan Z."/>
            <person name="Liu X."/>
        </authorList>
    </citation>
    <scope>NUCLEOTIDE SEQUENCE [LARGE SCALE GENOMIC DNA]</scope>
    <source>
        <strain evidence="3">FJAT-27997</strain>
    </source>
</reference>